<dbReference type="EMBL" id="CP058909">
    <property type="protein sequence ID" value="QLH84114.1"/>
    <property type="molecule type" value="Genomic_DNA"/>
</dbReference>
<evidence type="ECO:0000256" key="3">
    <source>
        <dbReference type="SAM" id="MobiDB-lite"/>
    </source>
</evidence>
<dbReference type="CDD" id="cd00887">
    <property type="entry name" value="MoeA"/>
    <property type="match status" value="1"/>
</dbReference>
<dbReference type="InterPro" id="IPR038987">
    <property type="entry name" value="MoeA-like"/>
</dbReference>
<dbReference type="Gene3D" id="3.90.105.10">
    <property type="entry name" value="Molybdopterin biosynthesis moea protein, domain 2"/>
    <property type="match status" value="1"/>
</dbReference>
<dbReference type="SMART" id="SM00852">
    <property type="entry name" value="MoCF_biosynth"/>
    <property type="match status" value="1"/>
</dbReference>
<keyword evidence="2" id="KW-0501">Molybdenum cofactor biosynthesis</keyword>
<feature type="region of interest" description="Disordered" evidence="3">
    <location>
        <begin position="121"/>
        <end position="150"/>
    </location>
</feature>
<dbReference type="GO" id="GO:0006777">
    <property type="term" value="P:Mo-molybdopterin cofactor biosynthetic process"/>
    <property type="evidence" value="ECO:0007669"/>
    <property type="project" value="UniProtKB-KW"/>
</dbReference>
<evidence type="ECO:0000313" key="5">
    <source>
        <dbReference type="EMBL" id="QLH84114.1"/>
    </source>
</evidence>
<reference evidence="5 6" key="1">
    <citation type="submission" date="2020-07" db="EMBL/GenBank/DDBJ databases">
        <title>Halosimplex litoreum sp. nov. and Halosimplex rubrum sp. nov., isolated from different salt environments.</title>
        <authorList>
            <person name="Cui H."/>
        </authorList>
    </citation>
    <scope>NUCLEOTIDE SEQUENCE [LARGE SCALE GENOMIC DNA]</scope>
    <source>
        <strain evidence="5 6">R2</strain>
    </source>
</reference>
<comment type="pathway">
    <text evidence="1">Cofactor biosynthesis; molybdopterin biosynthesis.</text>
</comment>
<feature type="domain" description="MoaB/Mog" evidence="4">
    <location>
        <begin position="190"/>
        <end position="324"/>
    </location>
</feature>
<dbReference type="GeneID" id="56085288"/>
<evidence type="ECO:0000256" key="1">
    <source>
        <dbReference type="ARBA" id="ARBA00005046"/>
    </source>
</evidence>
<dbReference type="InterPro" id="IPR005111">
    <property type="entry name" value="MoeA_C_domain_IV"/>
</dbReference>
<dbReference type="OrthoDB" id="31371at2157"/>
<organism evidence="5 6">
    <name type="scientific">Halosimplex pelagicum</name>
    <dbReference type="NCBI Taxonomy" id="869886"/>
    <lineage>
        <taxon>Archaea</taxon>
        <taxon>Methanobacteriati</taxon>
        <taxon>Methanobacteriota</taxon>
        <taxon>Stenosarchaea group</taxon>
        <taxon>Halobacteria</taxon>
        <taxon>Halobacteriales</taxon>
        <taxon>Haloarculaceae</taxon>
        <taxon>Halosimplex</taxon>
    </lineage>
</organism>
<dbReference type="KEGG" id="hpel:HZS54_21825"/>
<name>A0A7D5TWJ1_9EURY</name>
<dbReference type="Pfam" id="PF03453">
    <property type="entry name" value="MoeA_N"/>
    <property type="match status" value="1"/>
</dbReference>
<sequence length="419" mass="42381">MDERRRSTADPPALAAVRERLDELVAPVDRTETLPVSTAVGRTLASPVAARRPVPGFDQAVRDGFAVRAGDTEGATEGDPAVLAVGSDLDANAAVRVDAGRPLPDGATAVVGTESVATAGTETDPATVDGADLSVTEPVEPGEGVRSTGADVAAEETVLRAGDRIGPSDPALCTAVGRTRVEVRQRPTVGIVPVGGGLTGGDPGPGEVVETDGTTAAEFVERAGGKVVLRDPVEPEPYALRPAVERDLTKDLLVTVGGTGAGESDRIVGVIDGLGDVLVDGVAVDPAGTTALSVVRERPVISIPGDPVAAFVATTRLVAPAVARLADREPPEPRTGTAELDGPVESERGVESVVPVTLDGGGGVEDGSGGETAAPVASPVRDEPLSTLARADGWVAVAPEHERLAAGETVSVERWEASV</sequence>
<dbReference type="InterPro" id="IPR036135">
    <property type="entry name" value="MoeA_linker/N_sf"/>
</dbReference>
<dbReference type="PANTHER" id="PTHR10192">
    <property type="entry name" value="MOLYBDOPTERIN BIOSYNTHESIS PROTEIN"/>
    <property type="match status" value="1"/>
</dbReference>
<dbReference type="UniPathway" id="UPA00344"/>
<dbReference type="InterPro" id="IPR036688">
    <property type="entry name" value="MoeA_C_domain_IV_sf"/>
</dbReference>
<dbReference type="Proteomes" id="UP000509346">
    <property type="component" value="Chromosome"/>
</dbReference>
<dbReference type="Pfam" id="PF03454">
    <property type="entry name" value="MoeA_C"/>
    <property type="match status" value="1"/>
</dbReference>
<protein>
    <submittedName>
        <fullName evidence="5">Molybdopterin molybdenumtransferase MoeA</fullName>
    </submittedName>
</protein>
<feature type="region of interest" description="Disordered" evidence="3">
    <location>
        <begin position="325"/>
        <end position="381"/>
    </location>
</feature>
<dbReference type="AlphaFoldDB" id="A0A7D5TWJ1"/>
<dbReference type="InterPro" id="IPR036425">
    <property type="entry name" value="MoaB/Mog-like_dom_sf"/>
</dbReference>
<evidence type="ECO:0000259" key="4">
    <source>
        <dbReference type="SMART" id="SM00852"/>
    </source>
</evidence>
<gene>
    <name evidence="5" type="ORF">HZS54_21825</name>
</gene>
<accession>A0A7D5TWJ1</accession>
<keyword evidence="5" id="KW-0808">Transferase</keyword>
<dbReference type="InterPro" id="IPR005110">
    <property type="entry name" value="MoeA_linker/N"/>
</dbReference>
<dbReference type="GO" id="GO:0005737">
    <property type="term" value="C:cytoplasm"/>
    <property type="evidence" value="ECO:0007669"/>
    <property type="project" value="TreeGrafter"/>
</dbReference>
<dbReference type="Gene3D" id="2.170.190.11">
    <property type="entry name" value="Molybdopterin biosynthesis moea protein, domain 3"/>
    <property type="match status" value="1"/>
</dbReference>
<keyword evidence="6" id="KW-1185">Reference proteome</keyword>
<dbReference type="PANTHER" id="PTHR10192:SF19">
    <property type="entry name" value="MOLYBDOPTERIN BIOSYNTHESIS PROTEIN MJ0666-RELATED"/>
    <property type="match status" value="1"/>
</dbReference>
<dbReference type="Gene3D" id="3.40.980.10">
    <property type="entry name" value="MoaB/Mog-like domain"/>
    <property type="match status" value="1"/>
</dbReference>
<dbReference type="Pfam" id="PF00994">
    <property type="entry name" value="MoCF_biosynth"/>
    <property type="match status" value="1"/>
</dbReference>
<feature type="compositionally biased region" description="Gly residues" evidence="3">
    <location>
        <begin position="359"/>
        <end position="370"/>
    </location>
</feature>
<dbReference type="SUPFAM" id="SSF53218">
    <property type="entry name" value="Molybdenum cofactor biosynthesis proteins"/>
    <property type="match status" value="1"/>
</dbReference>
<dbReference type="Gene3D" id="2.40.340.10">
    <property type="entry name" value="MoeA, C-terminal, domain IV"/>
    <property type="match status" value="1"/>
</dbReference>
<evidence type="ECO:0000313" key="6">
    <source>
        <dbReference type="Proteomes" id="UP000509346"/>
    </source>
</evidence>
<dbReference type="RefSeq" id="WP_179919210.1">
    <property type="nucleotide sequence ID" value="NZ_CP058909.1"/>
</dbReference>
<dbReference type="InterPro" id="IPR001453">
    <property type="entry name" value="MoaB/Mog_dom"/>
</dbReference>
<dbReference type="SUPFAM" id="SSF63882">
    <property type="entry name" value="MoeA N-terminal region -like"/>
    <property type="match status" value="1"/>
</dbReference>
<dbReference type="GO" id="GO:0061599">
    <property type="term" value="F:molybdopterin molybdotransferase activity"/>
    <property type="evidence" value="ECO:0007669"/>
    <property type="project" value="TreeGrafter"/>
</dbReference>
<proteinExistence type="predicted"/>
<dbReference type="SUPFAM" id="SSF63867">
    <property type="entry name" value="MoeA C-terminal domain-like"/>
    <property type="match status" value="1"/>
</dbReference>
<evidence type="ECO:0000256" key="2">
    <source>
        <dbReference type="ARBA" id="ARBA00023150"/>
    </source>
</evidence>